<keyword evidence="2" id="KW-0805">Transcription regulation</keyword>
<dbReference type="PRINTS" id="PR00455">
    <property type="entry name" value="HTHTETR"/>
</dbReference>
<accession>Q3SLH5</accession>
<dbReference type="OrthoDB" id="5293507at2"/>
<organism evidence="7 8">
    <name type="scientific">Thiobacillus denitrificans (strain ATCC 25259 / T1)</name>
    <dbReference type="NCBI Taxonomy" id="292415"/>
    <lineage>
        <taxon>Bacteria</taxon>
        <taxon>Pseudomonadati</taxon>
        <taxon>Pseudomonadota</taxon>
        <taxon>Betaproteobacteria</taxon>
        <taxon>Nitrosomonadales</taxon>
        <taxon>Thiobacillaceae</taxon>
        <taxon>Thiobacillus</taxon>
    </lineage>
</organism>
<dbReference type="HOGENOM" id="CLU_069356_28_1_4"/>
<dbReference type="SUPFAM" id="SSF46689">
    <property type="entry name" value="Homeodomain-like"/>
    <property type="match status" value="1"/>
</dbReference>
<name>Q3SLH5_THIDA</name>
<feature type="DNA-binding region" description="H-T-H motif" evidence="5">
    <location>
        <begin position="37"/>
        <end position="56"/>
    </location>
</feature>
<dbReference type="InterPro" id="IPR023772">
    <property type="entry name" value="DNA-bd_HTH_TetR-type_CS"/>
</dbReference>
<dbReference type="eggNOG" id="COG1309">
    <property type="taxonomic scope" value="Bacteria"/>
</dbReference>
<dbReference type="InterPro" id="IPR036271">
    <property type="entry name" value="Tet_transcr_reg_TetR-rel_C_sf"/>
</dbReference>
<evidence type="ECO:0000256" key="4">
    <source>
        <dbReference type="ARBA" id="ARBA00023163"/>
    </source>
</evidence>
<evidence type="ECO:0000256" key="3">
    <source>
        <dbReference type="ARBA" id="ARBA00023125"/>
    </source>
</evidence>
<dbReference type="PROSITE" id="PS50977">
    <property type="entry name" value="HTH_TETR_2"/>
    <property type="match status" value="1"/>
</dbReference>
<dbReference type="SUPFAM" id="SSF48498">
    <property type="entry name" value="Tetracyclin repressor-like, C-terminal domain"/>
    <property type="match status" value="1"/>
</dbReference>
<dbReference type="GO" id="GO:0003677">
    <property type="term" value="F:DNA binding"/>
    <property type="evidence" value="ECO:0007669"/>
    <property type="project" value="UniProtKB-UniRule"/>
</dbReference>
<keyword evidence="1" id="KW-0678">Repressor</keyword>
<sequence length="213" mass="22870">MYDQVMHASAKTPDLTRQTLLEAAFAEIHRNGFQAASLAQILGDTGLTKGALYHHFPDKKALGLAVVDEVIRPHLAAMMFAPLEETDRPLEAMQALLAAKAAEDDPAVVALGCPLNNLMQEMSPVDEDFRLRLNRVFEAWVAVLAAALGRGLGAGHVRADVDPAATAFFIVSALEGCVGMSKNTQSVAAYRNCLGQLAHFLDTLKPATHAPDR</sequence>
<dbReference type="PANTHER" id="PTHR47506">
    <property type="entry name" value="TRANSCRIPTIONAL REGULATORY PROTEIN"/>
    <property type="match status" value="1"/>
</dbReference>
<evidence type="ECO:0000256" key="2">
    <source>
        <dbReference type="ARBA" id="ARBA00023015"/>
    </source>
</evidence>
<dbReference type="EMBL" id="CP000116">
    <property type="protein sequence ID" value="AAZ96435.1"/>
    <property type="molecule type" value="Genomic_DNA"/>
</dbReference>
<gene>
    <name evidence="7" type="ordered locus">Tbd_0482</name>
</gene>
<dbReference type="AlphaFoldDB" id="Q3SLH5"/>
<dbReference type="PROSITE" id="PS01081">
    <property type="entry name" value="HTH_TETR_1"/>
    <property type="match status" value="1"/>
</dbReference>
<evidence type="ECO:0000256" key="1">
    <source>
        <dbReference type="ARBA" id="ARBA00022491"/>
    </source>
</evidence>
<evidence type="ECO:0000256" key="5">
    <source>
        <dbReference type="PROSITE-ProRule" id="PRU00335"/>
    </source>
</evidence>
<dbReference type="InterPro" id="IPR001647">
    <property type="entry name" value="HTH_TetR"/>
</dbReference>
<keyword evidence="8" id="KW-1185">Reference proteome</keyword>
<keyword evidence="3 5" id="KW-0238">DNA-binding</keyword>
<feature type="domain" description="HTH tetR-type" evidence="6">
    <location>
        <begin position="14"/>
        <end position="74"/>
    </location>
</feature>
<evidence type="ECO:0000313" key="7">
    <source>
        <dbReference type="EMBL" id="AAZ96435.1"/>
    </source>
</evidence>
<proteinExistence type="predicted"/>
<evidence type="ECO:0000259" key="6">
    <source>
        <dbReference type="PROSITE" id="PS50977"/>
    </source>
</evidence>
<dbReference type="PANTHER" id="PTHR47506:SF1">
    <property type="entry name" value="HTH-TYPE TRANSCRIPTIONAL REGULATOR YJDC"/>
    <property type="match status" value="1"/>
</dbReference>
<dbReference type="STRING" id="292415.Tbd_0482"/>
<protein>
    <submittedName>
        <fullName evidence="7">Possible Transcriptional Regulator, TetR family</fullName>
    </submittedName>
</protein>
<dbReference type="InterPro" id="IPR009057">
    <property type="entry name" value="Homeodomain-like_sf"/>
</dbReference>
<evidence type="ECO:0000313" key="8">
    <source>
        <dbReference type="Proteomes" id="UP000008291"/>
    </source>
</evidence>
<dbReference type="Gene3D" id="1.10.357.10">
    <property type="entry name" value="Tetracycline Repressor, domain 2"/>
    <property type="match status" value="1"/>
</dbReference>
<dbReference type="InterPro" id="IPR011075">
    <property type="entry name" value="TetR_C"/>
</dbReference>
<dbReference type="Pfam" id="PF00440">
    <property type="entry name" value="TetR_N"/>
    <property type="match status" value="1"/>
</dbReference>
<dbReference type="Pfam" id="PF16925">
    <property type="entry name" value="TetR_C_13"/>
    <property type="match status" value="1"/>
</dbReference>
<dbReference type="Proteomes" id="UP000008291">
    <property type="component" value="Chromosome"/>
</dbReference>
<reference evidence="7 8" key="1">
    <citation type="journal article" date="2006" name="J. Bacteriol.">
        <title>The genome sequence of the obligately chemolithoautotrophic, facultatively anaerobic bacterium Thiobacillus denitrificans.</title>
        <authorList>
            <person name="Beller H.R."/>
            <person name="Chain P.S."/>
            <person name="Letain T.E."/>
            <person name="Chakicherla A."/>
            <person name="Larimer F.W."/>
            <person name="Richardson P.M."/>
            <person name="Coleman M.A."/>
            <person name="Wood A.P."/>
            <person name="Kelly D.P."/>
        </authorList>
    </citation>
    <scope>NUCLEOTIDE SEQUENCE [LARGE SCALE GENOMIC DNA]</scope>
    <source>
        <strain evidence="7 8">ATCC 25259</strain>
    </source>
</reference>
<keyword evidence="4" id="KW-0804">Transcription</keyword>
<dbReference type="KEGG" id="tbd:Tbd_0482"/>